<protein>
    <submittedName>
        <fullName evidence="2">Uncharacterized protein</fullName>
    </submittedName>
</protein>
<keyword evidence="1" id="KW-1133">Transmembrane helix</keyword>
<keyword evidence="1" id="KW-0472">Membrane</keyword>
<accession>A0A0E9Q372</accession>
<dbReference type="EMBL" id="GBXM01097812">
    <property type="protein sequence ID" value="JAH10765.1"/>
    <property type="molecule type" value="Transcribed_RNA"/>
</dbReference>
<dbReference type="AlphaFoldDB" id="A0A0E9Q372"/>
<feature type="transmembrane region" description="Helical" evidence="1">
    <location>
        <begin position="6"/>
        <end position="26"/>
    </location>
</feature>
<evidence type="ECO:0000313" key="2">
    <source>
        <dbReference type="EMBL" id="JAH10765.1"/>
    </source>
</evidence>
<evidence type="ECO:0000256" key="1">
    <source>
        <dbReference type="SAM" id="Phobius"/>
    </source>
</evidence>
<proteinExistence type="predicted"/>
<sequence length="39" mass="4645">MCLHTLPISLFYILNYLLLCLLPHILDYLTNSFQTVEFQ</sequence>
<reference evidence="2" key="1">
    <citation type="submission" date="2014-11" db="EMBL/GenBank/DDBJ databases">
        <authorList>
            <person name="Amaro Gonzalez C."/>
        </authorList>
    </citation>
    <scope>NUCLEOTIDE SEQUENCE</scope>
</reference>
<reference evidence="2" key="2">
    <citation type="journal article" date="2015" name="Fish Shellfish Immunol.">
        <title>Early steps in the European eel (Anguilla anguilla)-Vibrio vulnificus interaction in the gills: Role of the RtxA13 toxin.</title>
        <authorList>
            <person name="Callol A."/>
            <person name="Pajuelo D."/>
            <person name="Ebbesson L."/>
            <person name="Teles M."/>
            <person name="MacKenzie S."/>
            <person name="Amaro C."/>
        </authorList>
    </citation>
    <scope>NUCLEOTIDE SEQUENCE</scope>
</reference>
<keyword evidence="1" id="KW-0812">Transmembrane</keyword>
<name>A0A0E9Q372_ANGAN</name>
<organism evidence="2">
    <name type="scientific">Anguilla anguilla</name>
    <name type="common">European freshwater eel</name>
    <name type="synonym">Muraena anguilla</name>
    <dbReference type="NCBI Taxonomy" id="7936"/>
    <lineage>
        <taxon>Eukaryota</taxon>
        <taxon>Metazoa</taxon>
        <taxon>Chordata</taxon>
        <taxon>Craniata</taxon>
        <taxon>Vertebrata</taxon>
        <taxon>Euteleostomi</taxon>
        <taxon>Actinopterygii</taxon>
        <taxon>Neopterygii</taxon>
        <taxon>Teleostei</taxon>
        <taxon>Anguilliformes</taxon>
        <taxon>Anguillidae</taxon>
        <taxon>Anguilla</taxon>
    </lineage>
</organism>